<feature type="region of interest" description="Disordered" evidence="1">
    <location>
        <begin position="1"/>
        <end position="26"/>
    </location>
</feature>
<evidence type="ECO:0000313" key="4">
    <source>
        <dbReference type="Proteomes" id="UP000512222"/>
    </source>
</evidence>
<organism evidence="3 4">
    <name type="scientific">Citrobacter freundii</name>
    <dbReference type="NCBI Taxonomy" id="546"/>
    <lineage>
        <taxon>Bacteria</taxon>
        <taxon>Pseudomonadati</taxon>
        <taxon>Pseudomonadota</taxon>
        <taxon>Gammaproteobacteria</taxon>
        <taxon>Enterobacterales</taxon>
        <taxon>Enterobacteriaceae</taxon>
        <taxon>Citrobacter</taxon>
        <taxon>Citrobacter freundii complex</taxon>
    </lineage>
</organism>
<keyword evidence="2" id="KW-0472">Membrane</keyword>
<evidence type="ECO:0000256" key="1">
    <source>
        <dbReference type="SAM" id="MobiDB-lite"/>
    </source>
</evidence>
<reference evidence="4" key="1">
    <citation type="submission" date="2020-06" db="EMBL/GenBank/DDBJ databases">
        <title>REHAB project genomes.</title>
        <authorList>
            <person name="Shaw L.P."/>
        </authorList>
    </citation>
    <scope>NUCLEOTIDE SEQUENCE [LARGE SCALE GENOMIC DNA]</scope>
    <source>
        <strain evidence="4">RHBSTW-00370</strain>
    </source>
</reference>
<evidence type="ECO:0000256" key="2">
    <source>
        <dbReference type="SAM" id="Phobius"/>
    </source>
</evidence>
<gene>
    <name evidence="3" type="ORF">HV178_14525</name>
</gene>
<feature type="compositionally biased region" description="Polar residues" evidence="1">
    <location>
        <begin position="1"/>
        <end position="12"/>
    </location>
</feature>
<keyword evidence="2" id="KW-0812">Transmembrane</keyword>
<feature type="transmembrane region" description="Helical" evidence="2">
    <location>
        <begin position="94"/>
        <end position="110"/>
    </location>
</feature>
<dbReference type="EMBL" id="CP056573">
    <property type="protein sequence ID" value="QLV28431.1"/>
    <property type="molecule type" value="Genomic_DNA"/>
</dbReference>
<dbReference type="Proteomes" id="UP000512222">
    <property type="component" value="Chromosome"/>
</dbReference>
<dbReference type="RefSeq" id="WP_146252130.1">
    <property type="nucleotide sequence ID" value="NZ_CP056573.1"/>
</dbReference>
<protein>
    <submittedName>
        <fullName evidence="3">Uncharacterized protein</fullName>
    </submittedName>
</protein>
<accession>A0AAP9Q8Q9</accession>
<proteinExistence type="predicted"/>
<feature type="transmembrane region" description="Helical" evidence="2">
    <location>
        <begin position="54"/>
        <end position="74"/>
    </location>
</feature>
<name>A0AAP9Q8Q9_CITFR</name>
<dbReference type="AlphaFoldDB" id="A0AAP9Q8Q9"/>
<sequence length="128" mass="13989">MMTEYNSKSTDATGGESENGAVYNSSISNSTLKNSRVEKYSDKIGTGDDAKSSVVWFVITFTLTLYACIISAMVIVDILNNKGVNILNNVKESWAIFTPVITLSLGYMFGKTEVSKQEKLPKENAKDA</sequence>
<keyword evidence="2" id="KW-1133">Transmembrane helix</keyword>
<evidence type="ECO:0000313" key="3">
    <source>
        <dbReference type="EMBL" id="QLV28431.1"/>
    </source>
</evidence>